<evidence type="ECO:0000313" key="1">
    <source>
        <dbReference type="EMBL" id="SFU52754.1"/>
    </source>
</evidence>
<dbReference type="AlphaFoldDB" id="A0A1I7GWC5"/>
<dbReference type="Proteomes" id="UP000182649">
    <property type="component" value="Unassembled WGS sequence"/>
</dbReference>
<protein>
    <submittedName>
        <fullName evidence="1">Uncharacterized protein</fullName>
    </submittedName>
</protein>
<dbReference type="EMBL" id="FPBZ01000006">
    <property type="protein sequence ID" value="SFU52754.1"/>
    <property type="molecule type" value="Genomic_DNA"/>
</dbReference>
<reference evidence="1 2" key="1">
    <citation type="submission" date="2016-10" db="EMBL/GenBank/DDBJ databases">
        <authorList>
            <person name="de Groot N.N."/>
        </authorList>
    </citation>
    <scope>NUCLEOTIDE SEQUENCE [LARGE SCALE GENOMIC DNA]</scope>
    <source>
        <strain evidence="1 2">Nl14</strain>
    </source>
</reference>
<gene>
    <name evidence="1" type="ORF">SAMN05216417_10634</name>
</gene>
<name>A0A1I7GWC5_9PROT</name>
<evidence type="ECO:0000313" key="2">
    <source>
        <dbReference type="Proteomes" id="UP000182649"/>
    </source>
</evidence>
<proteinExistence type="predicted"/>
<organism evidence="1 2">
    <name type="scientific">Nitrosospira multiformis</name>
    <dbReference type="NCBI Taxonomy" id="1231"/>
    <lineage>
        <taxon>Bacteria</taxon>
        <taxon>Pseudomonadati</taxon>
        <taxon>Pseudomonadota</taxon>
        <taxon>Betaproteobacteria</taxon>
        <taxon>Nitrosomonadales</taxon>
        <taxon>Nitrosomonadaceae</taxon>
        <taxon>Nitrosospira</taxon>
    </lineage>
</organism>
<accession>A0A1I7GWC5</accession>
<sequence>MNKTCLECESFGPNEESMAAMMESLNAKPGDFQRFNTVEESMAYLNAPDDGEKRR</sequence>